<dbReference type="Pfam" id="PF14497">
    <property type="entry name" value="GST_C_3"/>
    <property type="match status" value="1"/>
</dbReference>
<comment type="caution">
    <text evidence="3">The sequence shown here is derived from an EMBL/GenBank/DDBJ whole genome shotgun (WGS) entry which is preliminary data.</text>
</comment>
<protein>
    <submittedName>
        <fullName evidence="3">Glutathione S-transferase</fullName>
    </submittedName>
</protein>
<evidence type="ECO:0000313" key="3">
    <source>
        <dbReference type="EMBL" id="MBE4749272.1"/>
    </source>
</evidence>
<reference evidence="3 4" key="1">
    <citation type="submission" date="2020-02" db="EMBL/GenBank/DDBJ databases">
        <authorList>
            <person name="Babadi Z.K."/>
            <person name="Risdian C."/>
            <person name="Ebrahimipour G.H."/>
            <person name="Wink J."/>
        </authorList>
    </citation>
    <scope>NUCLEOTIDE SEQUENCE [LARGE SCALE GENOMIC DNA]</scope>
    <source>
        <strain evidence="3 4">ZKHCc1 1396</strain>
    </source>
</reference>
<dbReference type="InterPro" id="IPR036249">
    <property type="entry name" value="Thioredoxin-like_sf"/>
</dbReference>
<dbReference type="Proteomes" id="UP001516472">
    <property type="component" value="Unassembled WGS sequence"/>
</dbReference>
<evidence type="ECO:0000313" key="4">
    <source>
        <dbReference type="Proteomes" id="UP001516472"/>
    </source>
</evidence>
<dbReference type="SUPFAM" id="SSF47616">
    <property type="entry name" value="GST C-terminal domain-like"/>
    <property type="match status" value="1"/>
</dbReference>
<dbReference type="InterPro" id="IPR050213">
    <property type="entry name" value="GST_superfamily"/>
</dbReference>
<feature type="domain" description="GST C-terminal" evidence="2">
    <location>
        <begin position="93"/>
        <end position="233"/>
    </location>
</feature>
<dbReference type="InterPro" id="IPR036282">
    <property type="entry name" value="Glutathione-S-Trfase_C_sf"/>
</dbReference>
<keyword evidence="4" id="KW-1185">Reference proteome</keyword>
<dbReference type="InterPro" id="IPR004045">
    <property type="entry name" value="Glutathione_S-Trfase_N"/>
</dbReference>
<proteinExistence type="predicted"/>
<dbReference type="PANTHER" id="PTHR11571:SF263">
    <property type="entry name" value="GLUTATHIONE S-TRANSFERASE"/>
    <property type="match status" value="1"/>
</dbReference>
<sequence>MSDAKFQLFYWPGLPGRGEFVRLVLEEAGADWVDVGLLPESQGGGAKAVMDLLGKGPVPAYAPPVLKVGELVIAQAPNICSYLGERFGLVPPDEAARLHARQLQLTVADVVSEAHDTHHPIAVMKTYEEQKEPAKARAEVFRTQRIPKYLGYFERALEANTRGGGRYLLGGDFSYPELALFQLVEGLLYAFPNAMRNVAPRVPGVMALRQRIAERPRIAAYKASKRSQPFNEQGIFRHYAELDDPNAMK</sequence>
<dbReference type="Gene3D" id="3.40.30.10">
    <property type="entry name" value="Glutaredoxin"/>
    <property type="match status" value="1"/>
</dbReference>
<gene>
    <name evidence="3" type="ORF">G4177_13985</name>
</gene>
<dbReference type="CDD" id="cd03192">
    <property type="entry name" value="GST_C_Sigma_like"/>
    <property type="match status" value="1"/>
</dbReference>
<accession>A0ABR9PN18</accession>
<dbReference type="RefSeq" id="WP_193348655.1">
    <property type="nucleotide sequence ID" value="NZ_CBCSIP010000345.1"/>
</dbReference>
<evidence type="ECO:0000259" key="1">
    <source>
        <dbReference type="PROSITE" id="PS50404"/>
    </source>
</evidence>
<dbReference type="InterPro" id="IPR010987">
    <property type="entry name" value="Glutathione-S-Trfase_C-like"/>
</dbReference>
<dbReference type="Gene3D" id="1.20.1050.10">
    <property type="match status" value="1"/>
</dbReference>
<dbReference type="SUPFAM" id="SSF52833">
    <property type="entry name" value="Thioredoxin-like"/>
    <property type="match status" value="1"/>
</dbReference>
<name>A0ABR9PN18_9BACT</name>
<dbReference type="PROSITE" id="PS50404">
    <property type="entry name" value="GST_NTER"/>
    <property type="match status" value="1"/>
</dbReference>
<organism evidence="3 4">
    <name type="scientific">Corallococcus soli</name>
    <dbReference type="NCBI Taxonomy" id="2710757"/>
    <lineage>
        <taxon>Bacteria</taxon>
        <taxon>Pseudomonadati</taxon>
        <taxon>Myxococcota</taxon>
        <taxon>Myxococcia</taxon>
        <taxon>Myxococcales</taxon>
        <taxon>Cystobacterineae</taxon>
        <taxon>Myxococcaceae</taxon>
        <taxon>Corallococcus</taxon>
    </lineage>
</organism>
<dbReference type="InterPro" id="IPR004046">
    <property type="entry name" value="GST_C"/>
</dbReference>
<evidence type="ECO:0000259" key="2">
    <source>
        <dbReference type="PROSITE" id="PS50405"/>
    </source>
</evidence>
<dbReference type="EMBL" id="JAAIYO010000003">
    <property type="protein sequence ID" value="MBE4749272.1"/>
    <property type="molecule type" value="Genomic_DNA"/>
</dbReference>
<feature type="domain" description="GST N-terminal" evidence="1">
    <location>
        <begin position="5"/>
        <end position="91"/>
    </location>
</feature>
<dbReference type="PROSITE" id="PS50405">
    <property type="entry name" value="GST_CTER"/>
    <property type="match status" value="1"/>
</dbReference>
<dbReference type="PANTHER" id="PTHR11571">
    <property type="entry name" value="GLUTATHIONE S-TRANSFERASE"/>
    <property type="match status" value="1"/>
</dbReference>